<protein>
    <submittedName>
        <fullName evidence="3">Reverse transcriptase</fullName>
    </submittedName>
</protein>
<accession>A0A0B1SAM8</accession>
<keyword evidence="3" id="KW-0695">RNA-directed DNA polymerase</keyword>
<evidence type="ECO:0000256" key="1">
    <source>
        <dbReference type="SAM" id="Coils"/>
    </source>
</evidence>
<dbReference type="SUPFAM" id="SSF56672">
    <property type="entry name" value="DNA/RNA polymerases"/>
    <property type="match status" value="1"/>
</dbReference>
<dbReference type="CDD" id="cd01650">
    <property type="entry name" value="RT_nLTR_like"/>
    <property type="match status" value="1"/>
</dbReference>
<dbReference type="Proteomes" id="UP000053660">
    <property type="component" value="Unassembled WGS sequence"/>
</dbReference>
<feature type="coiled-coil region" evidence="1">
    <location>
        <begin position="307"/>
        <end position="334"/>
    </location>
</feature>
<feature type="domain" description="Reverse transcriptase" evidence="2">
    <location>
        <begin position="443"/>
        <end position="730"/>
    </location>
</feature>
<sequence length="1285" mass="143936">MGRLRVTLYAECLKLEPVERGRRAGARLWLACEKSKLEQEVRNFKVDGKIRWAALATAWEHSRTPDQPERTVAALKAAYAKLCKNLTGVARPNPVSDDSVTIDATSPRGSSAEVLEVLDSAGGHDCHTEASSSEVVSANREVADIHADISSTNDSMGECLLRRIENYLRVAKLNRHRVPIRRPRSEIPSDLLETGNNILSGMIRGIKEPISKGKRYLSELSDAVYAVARAIASTADSLSKSEDSDNPKLTLAEAIELRGSLVSSISIVTNELARRRAKRPGTRATKKYRELAEVDCLRGASDIHRHLRQLKDRLNTTQQRIKVLEESKRRMLARRLGASHVVRDHHDRTTVDMPITSIREYWEPIVGRGKSFRVGRELQSWADDLASSATPERSQVFTEENWRDLFRKVKPWKATGPDGIQGFWWKHLSSARRALIAWCERAMAKPRQMIPSWLCEGRVVLIPKELKGDQSIRGPGDFRPIACLNVSYKILTASMSTRILQSVGDRFPREQIALRKGVWGCTHAQILDQTVIRDAMRHKKELHMLWVDLTKAFDSLSHGSIRWAVKQWGVPSDVRRMLTVLMSLQSVRYYGWVNGRVRRSSRLQIRNGLMQGDTLSPLLFCLAIAPTSHWIRQNVKPYRTQTGSSVRSEGVLELGHILYMDDLKIYTPEREGLEVALDGIVGLFGQLGLELNARKCATRCLNSPGASQVQLDLIPSLGATELYRYLGAEQNTLVCIGDLLDRVEQAAKTVARRLFFSDLTVRQKVNGYNQVVIPKLKYAFSCVIFGAGRLGTLKKRANKFDVDIRKLMEDSKMRFRSSCAARVYVEREAGGLGMKSVEEELDRSIAYSWCYLASNTDLLTSYELAESLRASHKRSLTSDFLKVLAANGIEGQVRRTVMATIIVDGVTFFTPTEAARAISALIRARWSKTHLTAWRSKVVASRVLQEYGQNGEPTGLCVKDSFLWSARGWVGAVVLRNVWAVQEGSLLTRSSAAGRACVPHASGVCRMRCSPGALETAEHIVSSCSHWRTNIMVDRHDDLARVLYASLRKKYNIKAVPNTHVPHCWDEKHVAIHWNDAIWTSEGLAHNRPDILVWDKVSNRIWIIEISVSWFTRVQTQERRKLGKYGVNSTLPEETPVSGFFPGPNLRACLQKDRKCRVDVIPIVVGTCGEVSPNLKDYLRALELPDPEEGLIERLQRAAVQEVNEMGRENIFGLRTSVESPAAKGGGSCRPVTICAVLGVSAPRRVVWVDMPSGRVLLDGGSEVSKHDLTRMNGLTRFPLSLTTI</sequence>
<keyword evidence="3" id="KW-0808">Transferase</keyword>
<evidence type="ECO:0000313" key="4">
    <source>
        <dbReference type="Proteomes" id="UP000053660"/>
    </source>
</evidence>
<dbReference type="OrthoDB" id="5798715at2759"/>
<dbReference type="PROSITE" id="PS50878">
    <property type="entry name" value="RT_POL"/>
    <property type="match status" value="1"/>
</dbReference>
<dbReference type="PANTHER" id="PTHR35450:SF2">
    <property type="entry name" value="REVERSE TRANSCRIPTASE DOMAIN-CONTAINING PROTEIN"/>
    <property type="match status" value="1"/>
</dbReference>
<keyword evidence="3" id="KW-0548">Nucleotidyltransferase</keyword>
<dbReference type="EMBL" id="KN601250">
    <property type="protein sequence ID" value="KHJ80270.1"/>
    <property type="molecule type" value="Genomic_DNA"/>
</dbReference>
<evidence type="ECO:0000259" key="2">
    <source>
        <dbReference type="PROSITE" id="PS50878"/>
    </source>
</evidence>
<dbReference type="InterPro" id="IPR000477">
    <property type="entry name" value="RT_dom"/>
</dbReference>
<keyword evidence="4" id="KW-1185">Reference proteome</keyword>
<reference evidence="3 4" key="1">
    <citation type="submission" date="2014-03" db="EMBL/GenBank/DDBJ databases">
        <title>Draft genome of the hookworm Oesophagostomum dentatum.</title>
        <authorList>
            <person name="Mitreva M."/>
        </authorList>
    </citation>
    <scope>NUCLEOTIDE SEQUENCE [LARGE SCALE GENOMIC DNA]</scope>
    <source>
        <strain evidence="3 4">OD-Hann</strain>
    </source>
</reference>
<keyword evidence="1" id="KW-0175">Coiled coil</keyword>
<evidence type="ECO:0000313" key="3">
    <source>
        <dbReference type="EMBL" id="KHJ80270.1"/>
    </source>
</evidence>
<dbReference type="GO" id="GO:0003964">
    <property type="term" value="F:RNA-directed DNA polymerase activity"/>
    <property type="evidence" value="ECO:0007669"/>
    <property type="project" value="UniProtKB-KW"/>
</dbReference>
<dbReference type="InterPro" id="IPR043502">
    <property type="entry name" value="DNA/RNA_pol_sf"/>
</dbReference>
<organism evidence="3 4">
    <name type="scientific">Oesophagostomum dentatum</name>
    <name type="common">Nodular worm</name>
    <dbReference type="NCBI Taxonomy" id="61180"/>
    <lineage>
        <taxon>Eukaryota</taxon>
        <taxon>Metazoa</taxon>
        <taxon>Ecdysozoa</taxon>
        <taxon>Nematoda</taxon>
        <taxon>Chromadorea</taxon>
        <taxon>Rhabditida</taxon>
        <taxon>Rhabditina</taxon>
        <taxon>Rhabditomorpha</taxon>
        <taxon>Strongyloidea</taxon>
        <taxon>Strongylidae</taxon>
        <taxon>Oesophagostomum</taxon>
    </lineage>
</organism>
<proteinExistence type="predicted"/>
<name>A0A0B1SAM8_OESDE</name>
<dbReference type="PANTHER" id="PTHR35450">
    <property type="entry name" value="REVERSE TRANSCRIPTASE DOMAIN-CONTAINING PROTEIN"/>
    <property type="match status" value="1"/>
</dbReference>
<gene>
    <name evidence="3" type="ORF">OESDEN_20056</name>
</gene>
<dbReference type="Pfam" id="PF00078">
    <property type="entry name" value="RVT_1"/>
    <property type="match status" value="1"/>
</dbReference>